<dbReference type="GO" id="GO:0043531">
    <property type="term" value="F:ADP binding"/>
    <property type="evidence" value="ECO:0007669"/>
    <property type="project" value="InterPro"/>
</dbReference>
<feature type="region of interest" description="Disordered" evidence="3">
    <location>
        <begin position="42"/>
        <end position="91"/>
    </location>
</feature>
<keyword evidence="5" id="KW-0808">Transferase</keyword>
<keyword evidence="5" id="KW-0418">Kinase</keyword>
<keyword evidence="1" id="KW-0802">TPR repeat</keyword>
<dbReference type="PROSITE" id="PS50005">
    <property type="entry name" value="TPR"/>
    <property type="match status" value="1"/>
</dbReference>
<dbReference type="PANTHER" id="PTHR47691:SF3">
    <property type="entry name" value="HTH-TYPE TRANSCRIPTIONAL REGULATOR RV0890C-RELATED"/>
    <property type="match status" value="1"/>
</dbReference>
<dbReference type="Pfam" id="PF13424">
    <property type="entry name" value="TPR_12"/>
    <property type="match status" value="1"/>
</dbReference>
<feature type="compositionally biased region" description="Low complexity" evidence="3">
    <location>
        <begin position="56"/>
        <end position="66"/>
    </location>
</feature>
<dbReference type="AlphaFoldDB" id="A0A956LZX6"/>
<evidence type="ECO:0000313" key="5">
    <source>
        <dbReference type="EMBL" id="MCA9728536.1"/>
    </source>
</evidence>
<dbReference type="PRINTS" id="PR00364">
    <property type="entry name" value="DISEASERSIST"/>
</dbReference>
<dbReference type="SMART" id="SM00028">
    <property type="entry name" value="TPR"/>
    <property type="match status" value="3"/>
</dbReference>
<dbReference type="SUPFAM" id="SSF48452">
    <property type="entry name" value="TPR-like"/>
    <property type="match status" value="1"/>
</dbReference>
<dbReference type="SMART" id="SM00220">
    <property type="entry name" value="S_TKc"/>
    <property type="match status" value="1"/>
</dbReference>
<dbReference type="Pfam" id="PF00069">
    <property type="entry name" value="Pkinase"/>
    <property type="match status" value="1"/>
</dbReference>
<evidence type="ECO:0000259" key="4">
    <source>
        <dbReference type="PROSITE" id="PS50011"/>
    </source>
</evidence>
<reference evidence="5" key="2">
    <citation type="journal article" date="2021" name="Microbiome">
        <title>Successional dynamics and alternative stable states in a saline activated sludge microbial community over 9 years.</title>
        <authorList>
            <person name="Wang Y."/>
            <person name="Ye J."/>
            <person name="Ju F."/>
            <person name="Liu L."/>
            <person name="Boyd J.A."/>
            <person name="Deng Y."/>
            <person name="Parks D.H."/>
            <person name="Jiang X."/>
            <person name="Yin X."/>
            <person name="Woodcroft B.J."/>
            <person name="Tyson G.W."/>
            <person name="Hugenholtz P."/>
            <person name="Polz M.F."/>
            <person name="Zhang T."/>
        </authorList>
    </citation>
    <scope>NUCLEOTIDE SEQUENCE</scope>
    <source>
        <strain evidence="5">HKST-UBA01</strain>
    </source>
</reference>
<dbReference type="Pfam" id="PF13374">
    <property type="entry name" value="TPR_10"/>
    <property type="match status" value="1"/>
</dbReference>
<feature type="domain" description="Protein kinase" evidence="4">
    <location>
        <begin position="95"/>
        <end position="350"/>
    </location>
</feature>
<dbReference type="PANTHER" id="PTHR47691">
    <property type="entry name" value="REGULATOR-RELATED"/>
    <property type="match status" value="1"/>
</dbReference>
<dbReference type="GO" id="GO:0004672">
    <property type="term" value="F:protein kinase activity"/>
    <property type="evidence" value="ECO:0007669"/>
    <property type="project" value="InterPro"/>
</dbReference>
<evidence type="ECO:0000256" key="2">
    <source>
        <dbReference type="PROSITE-ProRule" id="PRU10141"/>
    </source>
</evidence>
<dbReference type="InterPro" id="IPR011990">
    <property type="entry name" value="TPR-like_helical_dom_sf"/>
</dbReference>
<sequence length="1169" mass="127639">MEHLAGSLADGRAVDWEELEESHPGLGTLLRQFSLLEAISEQHGRESAGNADSMPGGSASASASAGPVDLGETGVPATVESDSAPAPPPLRWGPLEIRERLGEGAFGEVFRAHDPALQRDVALKLVRSDRWSDPGLHLEEARRLARIRHPNVLAIHGVETHDGRIGLWTDLLEGRTLSQILDEEAPLSQTDLLRIGIQLCRALAAIHDADLIHGDVKAANVFSEANGHVTLMDFGAGRRTVATEASTEGPLFGTPIVLAPEILEGSAPTPAGDLYSLGVLLYRGAAGRYPVTAASVFDLIAAHREGPRVPLGELRPDLPEVLTRTIDRAIARDPKARFESAGQLESSLAIALTDPSREDDPSTAWRDELPSGVPRIETRFLGRIRELSTLQDALDAGHLVTLGGPGGAGKTRLAVELARRFARRYRDGLRWVDLTATVDAGALHANLARELQCRARPQESPADSIRRVLRDQSVLLILDNVEHLQDSVREWVTEILERCPRVSFLLTSREPLGLPEETLILIGPMETPPAAGPNESDTVRAGERDAATCESVRLFLDRAVQSQRSLRPTAENLAAIARIVRQVDGLPLAIELAAARAASMDVQEIATRLERSIAILTERERGTERHRTMNATLDWSWSLLDPAERALLRRLALFRGGATMVSIERIAAERIDESRSEDDTLPPPGPPAPQSVNGFEVPPGSLVPSLESRTAPERAPAIVESPSSACILEDEVFLLLDALVKKSLVHLERGRYRVFEVVRQFVERKLDESGERSILEQRFLHHYLRLAFEADQRCHGQDQDRWFGLLGDETTNFETALRLALAPRFDPDAGLRLAASLGRSWARRGLFAIGLTQLEAQLDRPGSDAPTAHRADALNWAGNLATAMADYPRAVRFHEQNEAVQRTRGFLPGVGTALGGLGDALARMGEHDRARACLEENVAIHRRVNRPVQLSMALTKLAVFCGAHGEPETGCRLHEESFALYRERGDDSGTALALTGLGDILLSTGQLDRALAAFVEALAVRRKTGDRILMTTTLNFIVHTLVLRDELAEAVPYLQESLRILRTVRRPMSVFHFLDVTSRHAEGAERPYDALRMLCASMAARESTGEVFPAPLLAGLSRRIADLEGRLSAEATREAHAFARAVTLEETLEIGAGYLESLAAGERTRFSPD</sequence>
<feature type="region of interest" description="Disordered" evidence="3">
    <location>
        <begin position="672"/>
        <end position="699"/>
    </location>
</feature>
<protein>
    <submittedName>
        <fullName evidence="5">Protein kinase</fullName>
    </submittedName>
</protein>
<dbReference type="SUPFAM" id="SSF52540">
    <property type="entry name" value="P-loop containing nucleoside triphosphate hydrolases"/>
    <property type="match status" value="1"/>
</dbReference>
<comment type="caution">
    <text evidence="5">The sequence shown here is derived from an EMBL/GenBank/DDBJ whole genome shotgun (WGS) entry which is preliminary data.</text>
</comment>
<dbReference type="CDD" id="cd14014">
    <property type="entry name" value="STKc_PknB_like"/>
    <property type="match status" value="1"/>
</dbReference>
<dbReference type="PROSITE" id="PS50011">
    <property type="entry name" value="PROTEIN_KINASE_DOM"/>
    <property type="match status" value="1"/>
</dbReference>
<dbReference type="EMBL" id="JAGQHR010000411">
    <property type="protein sequence ID" value="MCA9728536.1"/>
    <property type="molecule type" value="Genomic_DNA"/>
</dbReference>
<reference evidence="5" key="1">
    <citation type="submission" date="2020-04" db="EMBL/GenBank/DDBJ databases">
        <authorList>
            <person name="Zhang T."/>
        </authorList>
    </citation>
    <scope>NUCLEOTIDE SEQUENCE</scope>
    <source>
        <strain evidence="5">HKST-UBA01</strain>
    </source>
</reference>
<dbReference type="GO" id="GO:0005524">
    <property type="term" value="F:ATP binding"/>
    <property type="evidence" value="ECO:0007669"/>
    <property type="project" value="UniProtKB-UniRule"/>
</dbReference>
<keyword evidence="2" id="KW-0547">Nucleotide-binding</keyword>
<dbReference type="Gene3D" id="1.25.40.10">
    <property type="entry name" value="Tetratricopeptide repeat domain"/>
    <property type="match status" value="1"/>
</dbReference>
<keyword evidence="2" id="KW-0067">ATP-binding</keyword>
<dbReference type="Gene3D" id="1.10.510.10">
    <property type="entry name" value="Transferase(Phosphotransferase) domain 1"/>
    <property type="match status" value="1"/>
</dbReference>
<feature type="repeat" description="TPR" evidence="1">
    <location>
        <begin position="991"/>
        <end position="1024"/>
    </location>
</feature>
<dbReference type="InterPro" id="IPR000719">
    <property type="entry name" value="Prot_kinase_dom"/>
</dbReference>
<name>A0A956LZX6_UNCEI</name>
<dbReference type="InterPro" id="IPR011009">
    <property type="entry name" value="Kinase-like_dom_sf"/>
</dbReference>
<dbReference type="InterPro" id="IPR019734">
    <property type="entry name" value="TPR_rpt"/>
</dbReference>
<evidence type="ECO:0000256" key="1">
    <source>
        <dbReference type="PROSITE-ProRule" id="PRU00339"/>
    </source>
</evidence>
<dbReference type="InterPro" id="IPR017441">
    <property type="entry name" value="Protein_kinase_ATP_BS"/>
</dbReference>
<dbReference type="Gene3D" id="3.30.200.20">
    <property type="entry name" value="Phosphorylase Kinase, domain 1"/>
    <property type="match status" value="1"/>
</dbReference>
<evidence type="ECO:0000256" key="3">
    <source>
        <dbReference type="SAM" id="MobiDB-lite"/>
    </source>
</evidence>
<dbReference type="Pfam" id="PF00931">
    <property type="entry name" value="NB-ARC"/>
    <property type="match status" value="1"/>
</dbReference>
<dbReference type="SUPFAM" id="SSF56112">
    <property type="entry name" value="Protein kinase-like (PK-like)"/>
    <property type="match status" value="1"/>
</dbReference>
<proteinExistence type="predicted"/>
<dbReference type="InterPro" id="IPR002182">
    <property type="entry name" value="NB-ARC"/>
</dbReference>
<dbReference type="Gene3D" id="3.40.50.300">
    <property type="entry name" value="P-loop containing nucleotide triphosphate hydrolases"/>
    <property type="match status" value="1"/>
</dbReference>
<dbReference type="Proteomes" id="UP000697710">
    <property type="component" value="Unassembled WGS sequence"/>
</dbReference>
<evidence type="ECO:0000313" key="6">
    <source>
        <dbReference type="Proteomes" id="UP000697710"/>
    </source>
</evidence>
<dbReference type="PROSITE" id="PS00107">
    <property type="entry name" value="PROTEIN_KINASE_ATP"/>
    <property type="match status" value="1"/>
</dbReference>
<organism evidence="5 6">
    <name type="scientific">Eiseniibacteriota bacterium</name>
    <dbReference type="NCBI Taxonomy" id="2212470"/>
    <lineage>
        <taxon>Bacteria</taxon>
        <taxon>Candidatus Eiseniibacteriota</taxon>
    </lineage>
</organism>
<dbReference type="InterPro" id="IPR027417">
    <property type="entry name" value="P-loop_NTPase"/>
</dbReference>
<gene>
    <name evidence="5" type="ORF">KC729_12685</name>
</gene>
<feature type="binding site" evidence="2">
    <location>
        <position position="124"/>
    </location>
    <ligand>
        <name>ATP</name>
        <dbReference type="ChEBI" id="CHEBI:30616"/>
    </ligand>
</feature>
<accession>A0A956LZX6</accession>